<dbReference type="InterPro" id="IPR045192">
    <property type="entry name" value="AP180-like"/>
</dbReference>
<dbReference type="CDD" id="cd16988">
    <property type="entry name" value="ANTH_N_YAP180"/>
    <property type="match status" value="1"/>
</dbReference>
<dbReference type="EMBL" id="PKSM01000013">
    <property type="protein sequence ID" value="POW22096.1"/>
    <property type="molecule type" value="Genomic_DNA"/>
</dbReference>
<feature type="region of interest" description="Disordered" evidence="2">
    <location>
        <begin position="748"/>
        <end position="854"/>
    </location>
</feature>
<dbReference type="Gene3D" id="1.25.40.90">
    <property type="match status" value="1"/>
</dbReference>
<dbReference type="SMART" id="SM00273">
    <property type="entry name" value="ENTH"/>
    <property type="match status" value="1"/>
</dbReference>
<evidence type="ECO:0000313" key="5">
    <source>
        <dbReference type="Proteomes" id="UP000238274"/>
    </source>
</evidence>
<keyword evidence="5" id="KW-1185">Reference proteome</keyword>
<feature type="compositionally biased region" description="Polar residues" evidence="2">
    <location>
        <begin position="750"/>
        <end position="760"/>
    </location>
</feature>
<feature type="compositionally biased region" description="Basic and acidic residues" evidence="2">
    <location>
        <begin position="326"/>
        <end position="336"/>
    </location>
</feature>
<proteinExistence type="predicted"/>
<reference evidence="5" key="3">
    <citation type="journal article" date="2018" name="Mol. Plant Microbe Interact.">
        <title>Genome sequence resources for the wheat stripe rust pathogen (Puccinia striiformis f. sp. tritici) and the barley stripe rust pathogen (Puccinia striiformis f. sp. hordei).</title>
        <authorList>
            <person name="Xia C."/>
            <person name="Wang M."/>
            <person name="Yin C."/>
            <person name="Cornejo O.E."/>
            <person name="Hulbert S.H."/>
            <person name="Chen X."/>
        </authorList>
    </citation>
    <scope>NUCLEOTIDE SEQUENCE [LARGE SCALE GENOMIC DNA]</scope>
    <source>
        <strain evidence="5">93TX-2</strain>
    </source>
</reference>
<feature type="compositionally biased region" description="Low complexity" evidence="2">
    <location>
        <begin position="793"/>
        <end position="822"/>
    </location>
</feature>
<dbReference type="PROSITE" id="PS50942">
    <property type="entry name" value="ENTH"/>
    <property type="match status" value="1"/>
</dbReference>
<evidence type="ECO:0000256" key="2">
    <source>
        <dbReference type="SAM" id="MobiDB-lite"/>
    </source>
</evidence>
<dbReference type="GO" id="GO:0005546">
    <property type="term" value="F:phosphatidylinositol-4,5-bisphosphate binding"/>
    <property type="evidence" value="ECO:0007669"/>
    <property type="project" value="TreeGrafter"/>
</dbReference>
<dbReference type="VEuPathDB" id="FungiDB:PSTT_02269"/>
<feature type="compositionally biased region" description="Polar residues" evidence="2">
    <location>
        <begin position="778"/>
        <end position="792"/>
    </location>
</feature>
<dbReference type="GO" id="GO:0072583">
    <property type="term" value="P:clathrin-dependent endocytosis"/>
    <property type="evidence" value="ECO:0007669"/>
    <property type="project" value="InterPro"/>
</dbReference>
<comment type="caution">
    <text evidence="1">Lacks conserved residue(s) required for the propagation of feature annotation.</text>
</comment>
<dbReference type="AlphaFoldDB" id="A0A2S4WJY3"/>
<dbReference type="GO" id="GO:0048268">
    <property type="term" value="P:clathrin coat assembly"/>
    <property type="evidence" value="ECO:0007669"/>
    <property type="project" value="InterPro"/>
</dbReference>
<dbReference type="GO" id="GO:0032050">
    <property type="term" value="F:clathrin heavy chain binding"/>
    <property type="evidence" value="ECO:0007669"/>
    <property type="project" value="TreeGrafter"/>
</dbReference>
<keyword evidence="1" id="KW-0812">Transmembrane</keyword>
<dbReference type="GO" id="GO:0030136">
    <property type="term" value="C:clathrin-coated vesicle"/>
    <property type="evidence" value="ECO:0007669"/>
    <property type="project" value="InterPro"/>
</dbReference>
<dbReference type="InterPro" id="IPR013809">
    <property type="entry name" value="ENTH"/>
</dbReference>
<dbReference type="GO" id="GO:0006900">
    <property type="term" value="P:vesicle budding from membrane"/>
    <property type="evidence" value="ECO:0007669"/>
    <property type="project" value="TreeGrafter"/>
</dbReference>
<feature type="compositionally biased region" description="Polar residues" evidence="2">
    <location>
        <begin position="564"/>
        <end position="579"/>
    </location>
</feature>
<dbReference type="InterPro" id="IPR008942">
    <property type="entry name" value="ENTH_VHS"/>
</dbReference>
<dbReference type="GO" id="GO:0005545">
    <property type="term" value="F:1-phosphatidylinositol binding"/>
    <property type="evidence" value="ECO:0007669"/>
    <property type="project" value="InterPro"/>
</dbReference>
<feature type="domain" description="ENTH" evidence="3">
    <location>
        <begin position="73"/>
        <end position="204"/>
    </location>
</feature>
<evidence type="ECO:0000256" key="1">
    <source>
        <dbReference type="PROSITE-ProRule" id="PRU00243"/>
    </source>
</evidence>
<accession>A0A2S4WJY3</accession>
<feature type="transmembrane region" description="Helical" evidence="1">
    <location>
        <begin position="60"/>
        <end position="82"/>
    </location>
</feature>
<evidence type="ECO:0000313" key="4">
    <source>
        <dbReference type="EMBL" id="POW22096.1"/>
    </source>
</evidence>
<keyword evidence="1" id="KW-0472">Membrane</keyword>
<dbReference type="InterPro" id="IPR011417">
    <property type="entry name" value="ANTH_dom"/>
</dbReference>
<dbReference type="Gene3D" id="1.20.58.150">
    <property type="entry name" value="ANTH domain"/>
    <property type="match status" value="1"/>
</dbReference>
<dbReference type="Proteomes" id="UP000238274">
    <property type="component" value="Unassembled WGS sequence"/>
</dbReference>
<comment type="caution">
    <text evidence="4">The sequence shown here is derived from an EMBL/GenBank/DDBJ whole genome shotgun (WGS) entry which is preliminary data.</text>
</comment>
<feature type="compositionally biased region" description="Polar residues" evidence="2">
    <location>
        <begin position="503"/>
        <end position="541"/>
    </location>
</feature>
<dbReference type="SUPFAM" id="SSF89009">
    <property type="entry name" value="GAT-like domain"/>
    <property type="match status" value="1"/>
</dbReference>
<feature type="compositionally biased region" description="Polar residues" evidence="2">
    <location>
        <begin position="1"/>
        <end position="12"/>
    </location>
</feature>
<organism evidence="4 5">
    <name type="scientific">Puccinia striiformis</name>
    <dbReference type="NCBI Taxonomy" id="27350"/>
    <lineage>
        <taxon>Eukaryota</taxon>
        <taxon>Fungi</taxon>
        <taxon>Dikarya</taxon>
        <taxon>Basidiomycota</taxon>
        <taxon>Pucciniomycotina</taxon>
        <taxon>Pucciniomycetes</taxon>
        <taxon>Pucciniales</taxon>
        <taxon>Pucciniaceae</taxon>
        <taxon>Puccinia</taxon>
    </lineage>
</organism>
<dbReference type="OrthoDB" id="44015at2759"/>
<feature type="region of interest" description="Disordered" evidence="2">
    <location>
        <begin position="1"/>
        <end position="25"/>
    </location>
</feature>
<reference evidence="4 5" key="1">
    <citation type="submission" date="2017-12" db="EMBL/GenBank/DDBJ databases">
        <title>Gene loss provides genomic basis for host adaptation in cereal stripe rust fungi.</title>
        <authorList>
            <person name="Xia C."/>
        </authorList>
    </citation>
    <scope>NUCLEOTIDE SEQUENCE [LARGE SCALE GENOMIC DNA]</scope>
    <source>
        <strain evidence="4 5">93TX-2</strain>
    </source>
</reference>
<keyword evidence="1" id="KW-1133">Transmembrane helix</keyword>
<sequence>MLGPNVTDQSPVTLPEPTDQADGGETLLPEFPTKTIQLLNRGYPTTPNQAKAKHSRNKEIVSSAWLIILIPCLHWLMSGHWFKIVSGACKAKHAPPKSKYIDSLVSSTYAADGSFQDVSRALRIKLRDPNSSVVFKALLVIHTLIRAGNAEEVMTYWSGLDGRDGRSLGLKDVVATTDTPQNLSRYANYLLARFKCYAALNMTLSALDPRHPLHFFYLEDTDDDLVMSALRLLVKDLLVLFQAVNEGVINVLEHYFEMSHVDATTALKTYKIFCRQCERVVSYLGVAKKLQNIINVNIPNLRHAPVSLSGSLEEYLNDPNFETNREEYRESKRIADGRPAPNASTPKPKPNESTNAPAPPTSTSEPTSTQPVESQKAFIDFFESIESEQQSMFNPNSMSPSSSYFQQQAGVNPFGQPINGIPTINTMYTQPTGMMNHGPGGAESMGQALFAQPPPQFLQSQLTGFSPGGQLPNQVQPQMTGVMNPFRQSTFSNHSLGSSMGMMTSQQTGGNPFSQFGSNPTISLSTVPSSPWGQPDRSSGAMSAPPIQAGGGPANHFGDGFSPLSASSSGHQSMTSPLQAQVTGSRNPFALLPGSTSTPSVPALPPGGAPSLNALAASAFSQSMVQQRAREQAAQLQFQQQQQKLNNNNSSNRIHNQQLEEEMRKKKEFQEFFGKQLSKLEGGGKDLQSANHGGGTGGLFTNVASEFAVTKPNENSIPLQQQQTGYQNMGGYGGGILNQQPTGFVDTPPIENNNNNSQSGILVPQRTGFGGSTIKPFQPSSSFGTSLAAQIGSTSTTSNPFTPSNNNNNTVNLGQQQQPQQQLDLMGFSNQNQNQNQNQNSSCIPNLASDHSLI</sequence>
<protein>
    <recommendedName>
        <fullName evidence="3">ENTH domain-containing protein</fullName>
    </recommendedName>
</protein>
<gene>
    <name evidence="4" type="ORF">PSHT_01693</name>
</gene>
<dbReference type="SUPFAM" id="SSF48464">
    <property type="entry name" value="ENTH/VHS domain"/>
    <property type="match status" value="1"/>
</dbReference>
<evidence type="ECO:0000259" key="3">
    <source>
        <dbReference type="PROSITE" id="PS50942"/>
    </source>
</evidence>
<feature type="region of interest" description="Disordered" evidence="2">
    <location>
        <begin position="503"/>
        <end position="579"/>
    </location>
</feature>
<dbReference type="InterPro" id="IPR014712">
    <property type="entry name" value="ANTH_dom_sf"/>
</dbReference>
<dbReference type="PANTHER" id="PTHR22951:SF5">
    <property type="entry name" value="PHOSPHATIDYLINOSITOL-BINDING CLATHRIN ASSEMBLY PROTEIN LAP"/>
    <property type="match status" value="1"/>
</dbReference>
<dbReference type="GO" id="GO:0005905">
    <property type="term" value="C:clathrin-coated pit"/>
    <property type="evidence" value="ECO:0007669"/>
    <property type="project" value="TreeGrafter"/>
</dbReference>
<dbReference type="PANTHER" id="PTHR22951">
    <property type="entry name" value="CLATHRIN ASSEMBLY PROTEIN"/>
    <property type="match status" value="1"/>
</dbReference>
<feature type="compositionally biased region" description="Low complexity" evidence="2">
    <location>
        <begin position="352"/>
        <end position="372"/>
    </location>
</feature>
<reference evidence="5" key="2">
    <citation type="journal article" date="2018" name="BMC Genomics">
        <title>Genomic insights into host adaptation between the wheat stripe rust pathogen (Puccinia striiformis f. sp. tritici) and the barley stripe rust pathogen (Puccinia striiformis f. sp. hordei).</title>
        <authorList>
            <person name="Xia C."/>
            <person name="Wang M."/>
            <person name="Yin C."/>
            <person name="Cornejo O.E."/>
            <person name="Hulbert S.H."/>
            <person name="Chen X."/>
        </authorList>
    </citation>
    <scope>NUCLEOTIDE SEQUENCE [LARGE SCALE GENOMIC DNA]</scope>
    <source>
        <strain evidence="5">93TX-2</strain>
    </source>
</reference>
<feature type="region of interest" description="Disordered" evidence="2">
    <location>
        <begin position="326"/>
        <end position="372"/>
    </location>
</feature>
<dbReference type="Pfam" id="PF07651">
    <property type="entry name" value="ANTH"/>
    <property type="match status" value="2"/>
</dbReference>
<name>A0A2S4WJY3_9BASI</name>
<dbReference type="GO" id="GO:0000149">
    <property type="term" value="F:SNARE binding"/>
    <property type="evidence" value="ECO:0007669"/>
    <property type="project" value="TreeGrafter"/>
</dbReference>
<dbReference type="VEuPathDB" id="FungiDB:PSHT_01693"/>
<feature type="compositionally biased region" description="Low complexity" evidence="2">
    <location>
        <begin position="829"/>
        <end position="842"/>
    </location>
</feature>